<sequence length="87" mass="10350">MNINAMKDRIEQMTKNYQIEIARLLINTHNIAYDENQNGLFINMAQMTEEVKTSMQQFIEYVDLQEQQLNADETEKDGLKDIFFKKE</sequence>
<name>A0A6C0AIJ5_9ZZZZ</name>
<dbReference type="AlphaFoldDB" id="A0A6C0AIJ5"/>
<evidence type="ECO:0000313" key="1">
    <source>
        <dbReference type="EMBL" id="QHS79185.1"/>
    </source>
</evidence>
<dbReference type="EMBL" id="MN740626">
    <property type="protein sequence ID" value="QHS79185.1"/>
    <property type="molecule type" value="Genomic_DNA"/>
</dbReference>
<proteinExistence type="predicted"/>
<accession>A0A6C0AIJ5</accession>
<reference evidence="1" key="1">
    <citation type="journal article" date="2020" name="Nature">
        <title>Giant virus diversity and host interactions through global metagenomics.</title>
        <authorList>
            <person name="Schulz F."/>
            <person name="Roux S."/>
            <person name="Paez-Espino D."/>
            <person name="Jungbluth S."/>
            <person name="Walsh D.A."/>
            <person name="Denef V.J."/>
            <person name="McMahon K.D."/>
            <person name="Konstantinidis K.T."/>
            <person name="Eloe-Fadrosh E.A."/>
            <person name="Kyrpides N.C."/>
            <person name="Woyke T."/>
        </authorList>
    </citation>
    <scope>NUCLEOTIDE SEQUENCE</scope>
    <source>
        <strain evidence="1">GVMAG-S-1035118-87</strain>
    </source>
</reference>
<protein>
    <recommendedName>
        <fullName evidence="2">NET domain-containing protein</fullName>
    </recommendedName>
</protein>
<evidence type="ECO:0008006" key="2">
    <source>
        <dbReference type="Google" id="ProtNLM"/>
    </source>
</evidence>
<organism evidence="1">
    <name type="scientific">viral metagenome</name>
    <dbReference type="NCBI Taxonomy" id="1070528"/>
    <lineage>
        <taxon>unclassified sequences</taxon>
        <taxon>metagenomes</taxon>
        <taxon>organismal metagenomes</taxon>
    </lineage>
</organism>